<gene>
    <name evidence="1" type="ORF">SAMN05421638_0666</name>
</gene>
<sequence length="40" mass="4682">MLMLSVLIDMNCIVLCMHNTLKMLKKSSINNVLKETVRFR</sequence>
<dbReference type="Proteomes" id="UP000242560">
    <property type="component" value="Unassembled WGS sequence"/>
</dbReference>
<organism evidence="1 2">
    <name type="scientific">Kaistella treverensis</name>
    <dbReference type="NCBI Taxonomy" id="631455"/>
    <lineage>
        <taxon>Bacteria</taxon>
        <taxon>Pseudomonadati</taxon>
        <taxon>Bacteroidota</taxon>
        <taxon>Flavobacteriia</taxon>
        <taxon>Flavobacteriales</taxon>
        <taxon>Weeksellaceae</taxon>
        <taxon>Chryseobacterium group</taxon>
        <taxon>Kaistella</taxon>
    </lineage>
</organism>
<name>A0A1I3K965_9FLAO</name>
<dbReference type="EMBL" id="FORQ01000001">
    <property type="protein sequence ID" value="SFI69029.1"/>
    <property type="molecule type" value="Genomic_DNA"/>
</dbReference>
<evidence type="ECO:0000313" key="2">
    <source>
        <dbReference type="Proteomes" id="UP000242560"/>
    </source>
</evidence>
<evidence type="ECO:0000313" key="1">
    <source>
        <dbReference type="EMBL" id="SFI69029.1"/>
    </source>
</evidence>
<dbReference type="AlphaFoldDB" id="A0A1I3K965"/>
<reference evidence="2" key="1">
    <citation type="submission" date="2016-10" db="EMBL/GenBank/DDBJ databases">
        <authorList>
            <person name="Varghese N."/>
            <person name="Submissions S."/>
        </authorList>
    </citation>
    <scope>NUCLEOTIDE SEQUENCE [LARGE SCALE GENOMIC DNA]</scope>
    <source>
        <strain evidence="2">DSM 22251</strain>
    </source>
</reference>
<protein>
    <submittedName>
        <fullName evidence="1">Uncharacterized protein</fullName>
    </submittedName>
</protein>
<accession>A0A1I3K965</accession>
<proteinExistence type="predicted"/>
<keyword evidence="2" id="KW-1185">Reference proteome</keyword>